<evidence type="ECO:0000256" key="7">
    <source>
        <dbReference type="SAM" id="MobiDB-lite"/>
    </source>
</evidence>
<keyword evidence="3" id="KW-0479">Metal-binding</keyword>
<sequence length="649" mass="70682">MRSRRHSTSQLGNEPPLMADGRRAPDRREISLRWLSGTFLTGVTSCALMGIALFAAVNGREQLALPAQAMALSADGAETARRDVAKGGRIVASLVPSRPKDRSIMEVSTMIRDGDREVIRRKPFAHIQVALAANHQTQEEYPPFDPLAIFSTGTAEEAPEAGDTSVIYGAQVESEVSLRTRDFPLGDNELAYGAAITVDEAEETVRSNGSILTDGSIQVAALHYVDPRRFATDGLDLDFSASLNSRVITENVSVSVQAPFDASAVEYLEDVITVGEEREIIEAMATAGYDDSQAAMVSGIFANLAASSRLREGHVLRLGIEQRGEQTRIVRASIYDGTEHQLTLAENDRGYFVRAVEPANSEIVAAALDTDAVPVQSGRELPSVYDGLYRAALSYGMNAELTSQIVRLLASDIDFQARLRPTDRLEAFFSVEDERGEAGDDSELLFVNATFGDRSTRFYRFRNPEDQTIDYYDEEGRSVRQFLLRNPVPNGRFTSSYGMRRHPILGYSRMHAGVDWAAPSGTPILASGNGVVESAGWHSGGFGRHTEIRHANGYVSTYSHQSAIAKGVEPGARVTQGQVIGYVGSTGLSTGPHLHYELSVNGSKVDPMRVRLPDAKSLEGEALAAFNQERERIDQLMEADGSESELASR</sequence>
<evidence type="ECO:0000256" key="4">
    <source>
        <dbReference type="ARBA" id="ARBA00022801"/>
    </source>
</evidence>
<comment type="cofactor">
    <cofactor evidence="1">
        <name>Zn(2+)</name>
        <dbReference type="ChEBI" id="CHEBI:29105"/>
    </cofactor>
</comment>
<dbReference type="GO" id="GO:0006508">
    <property type="term" value="P:proteolysis"/>
    <property type="evidence" value="ECO:0007669"/>
    <property type="project" value="UniProtKB-KW"/>
</dbReference>
<dbReference type="InterPro" id="IPR016047">
    <property type="entry name" value="M23ase_b-sheet_dom"/>
</dbReference>
<gene>
    <name evidence="10" type="ORF">D5400_20705</name>
</gene>
<dbReference type="OrthoDB" id="9805070at2"/>
<evidence type="ECO:0000256" key="1">
    <source>
        <dbReference type="ARBA" id="ARBA00001947"/>
    </source>
</evidence>
<dbReference type="InterPro" id="IPR011055">
    <property type="entry name" value="Dup_hybrid_motif"/>
</dbReference>
<dbReference type="RefSeq" id="WP_126012253.1">
    <property type="nucleotide sequence ID" value="NZ_CP032509.1"/>
</dbReference>
<keyword evidence="8" id="KW-1133">Transmembrane helix</keyword>
<dbReference type="Gene3D" id="2.70.70.10">
    <property type="entry name" value="Glucose Permease (Domain IIA)"/>
    <property type="match status" value="1"/>
</dbReference>
<dbReference type="AlphaFoldDB" id="A0A3S9B9A4"/>
<evidence type="ECO:0000313" key="10">
    <source>
        <dbReference type="EMBL" id="AZN73381.1"/>
    </source>
</evidence>
<feature type="transmembrane region" description="Helical" evidence="8">
    <location>
        <begin position="32"/>
        <end position="57"/>
    </location>
</feature>
<keyword evidence="11" id="KW-1185">Reference proteome</keyword>
<dbReference type="EMBL" id="CP032509">
    <property type="protein sequence ID" value="AZN73381.1"/>
    <property type="molecule type" value="Genomic_DNA"/>
</dbReference>
<dbReference type="SUPFAM" id="SSF51261">
    <property type="entry name" value="Duplicated hybrid motif"/>
    <property type="match status" value="1"/>
</dbReference>
<evidence type="ECO:0000256" key="5">
    <source>
        <dbReference type="ARBA" id="ARBA00022833"/>
    </source>
</evidence>
<accession>A0A3S9B9A4</accession>
<dbReference type="KEGG" id="abaw:D5400_20705"/>
<dbReference type="Proteomes" id="UP000268192">
    <property type="component" value="Chromosome"/>
</dbReference>
<dbReference type="Gene3D" id="3.10.450.350">
    <property type="match status" value="1"/>
</dbReference>
<keyword evidence="8" id="KW-0812">Transmembrane</keyword>
<evidence type="ECO:0000256" key="6">
    <source>
        <dbReference type="ARBA" id="ARBA00023049"/>
    </source>
</evidence>
<dbReference type="PANTHER" id="PTHR21666">
    <property type="entry name" value="PEPTIDASE-RELATED"/>
    <property type="match status" value="1"/>
</dbReference>
<evidence type="ECO:0000256" key="2">
    <source>
        <dbReference type="ARBA" id="ARBA00022670"/>
    </source>
</evidence>
<dbReference type="CDD" id="cd12797">
    <property type="entry name" value="M23_peptidase"/>
    <property type="match status" value="1"/>
</dbReference>
<keyword evidence="5" id="KW-0862">Zinc</keyword>
<dbReference type="GO" id="GO:0004222">
    <property type="term" value="F:metalloendopeptidase activity"/>
    <property type="evidence" value="ECO:0007669"/>
    <property type="project" value="TreeGrafter"/>
</dbReference>
<name>A0A3S9B9A4_9HYPH</name>
<evidence type="ECO:0000313" key="11">
    <source>
        <dbReference type="Proteomes" id="UP000268192"/>
    </source>
</evidence>
<reference evidence="10 11" key="1">
    <citation type="submission" date="2018-09" db="EMBL/GenBank/DDBJ databases">
        <title>Marinorhizobium profundi gen. nov., sp. nov., isolated from a deep-sea sediment sample from the New Britain Trench and proposal of Marinorhizobiaceae fam. nov. in the order Rhizobiales of the class Alphaproteobacteria.</title>
        <authorList>
            <person name="Cao J."/>
        </authorList>
    </citation>
    <scope>NUCLEOTIDE SEQUENCE [LARGE SCALE GENOMIC DNA]</scope>
    <source>
        <strain evidence="10 11">WS11</strain>
    </source>
</reference>
<feature type="domain" description="M23ase beta-sheet core" evidence="9">
    <location>
        <begin position="509"/>
        <end position="607"/>
    </location>
</feature>
<evidence type="ECO:0000256" key="3">
    <source>
        <dbReference type="ARBA" id="ARBA00022723"/>
    </source>
</evidence>
<keyword evidence="4" id="KW-0378">Hydrolase</keyword>
<protein>
    <submittedName>
        <fullName evidence="10">M23 family metallopeptidase</fullName>
    </submittedName>
</protein>
<dbReference type="InterPro" id="IPR050570">
    <property type="entry name" value="Cell_wall_metabolism_enzyme"/>
</dbReference>
<evidence type="ECO:0000259" key="9">
    <source>
        <dbReference type="Pfam" id="PF01551"/>
    </source>
</evidence>
<keyword evidence="2" id="KW-0645">Protease</keyword>
<evidence type="ECO:0000256" key="8">
    <source>
        <dbReference type="SAM" id="Phobius"/>
    </source>
</evidence>
<dbReference type="GO" id="GO:0046872">
    <property type="term" value="F:metal ion binding"/>
    <property type="evidence" value="ECO:0007669"/>
    <property type="project" value="UniProtKB-KW"/>
</dbReference>
<keyword evidence="6" id="KW-0482">Metalloprotease</keyword>
<organism evidence="10 11">
    <name type="scientific">Georhizobium profundi</name>
    <dbReference type="NCBI Taxonomy" id="2341112"/>
    <lineage>
        <taxon>Bacteria</taxon>
        <taxon>Pseudomonadati</taxon>
        <taxon>Pseudomonadota</taxon>
        <taxon>Alphaproteobacteria</taxon>
        <taxon>Hyphomicrobiales</taxon>
        <taxon>Rhizobiaceae</taxon>
        <taxon>Georhizobium</taxon>
    </lineage>
</organism>
<feature type="region of interest" description="Disordered" evidence="7">
    <location>
        <begin position="1"/>
        <end position="23"/>
    </location>
</feature>
<dbReference type="Pfam" id="PF01551">
    <property type="entry name" value="Peptidase_M23"/>
    <property type="match status" value="1"/>
</dbReference>
<keyword evidence="8" id="KW-0472">Membrane</keyword>
<proteinExistence type="predicted"/>
<dbReference type="PANTHER" id="PTHR21666:SF288">
    <property type="entry name" value="CELL DIVISION PROTEIN YTFB"/>
    <property type="match status" value="1"/>
</dbReference>